<name>A0A7T8HJA3_CALRO</name>
<dbReference type="PIRSF" id="PIRSF000654">
    <property type="entry name" value="Integrin-linked_kinase"/>
    <property type="match status" value="1"/>
</dbReference>
<keyword evidence="6" id="KW-0812">Transmembrane</keyword>
<feature type="domain" description="Protein kinase" evidence="14">
    <location>
        <begin position="1"/>
        <end position="237"/>
    </location>
</feature>
<dbReference type="PANTHER" id="PTHR23255">
    <property type="entry name" value="TRANSFORMING GROWTH FACTOR-BETA RECEPTOR TYPE I AND II"/>
    <property type="match status" value="1"/>
</dbReference>
<keyword evidence="5" id="KW-0808">Transferase</keyword>
<dbReference type="Proteomes" id="UP000595437">
    <property type="component" value="Chromosome 8"/>
</dbReference>
<evidence type="ECO:0000256" key="9">
    <source>
        <dbReference type="ARBA" id="ARBA00022777"/>
    </source>
</evidence>
<dbReference type="InterPro" id="IPR000333">
    <property type="entry name" value="TGFB_receptor"/>
</dbReference>
<dbReference type="EMBL" id="CP045897">
    <property type="protein sequence ID" value="QQP50947.1"/>
    <property type="molecule type" value="Genomic_DNA"/>
</dbReference>
<comment type="subcellular location">
    <subcellularLocation>
        <location evidence="1">Membrane</location>
        <topology evidence="1">Single-pass type I membrane protein</topology>
    </subcellularLocation>
</comment>
<evidence type="ECO:0000256" key="8">
    <source>
        <dbReference type="ARBA" id="ARBA00022741"/>
    </source>
</evidence>
<accession>A0A7T8HJA3</accession>
<evidence type="ECO:0000313" key="16">
    <source>
        <dbReference type="Proteomes" id="UP000595437"/>
    </source>
</evidence>
<protein>
    <recommendedName>
        <fullName evidence="3">receptor protein serine/threonine kinase</fullName>
        <ecNumber evidence="3">2.7.11.30</ecNumber>
    </recommendedName>
</protein>
<dbReference type="Pfam" id="PF00069">
    <property type="entry name" value="Pkinase"/>
    <property type="match status" value="1"/>
</dbReference>
<dbReference type="InterPro" id="IPR011009">
    <property type="entry name" value="Kinase-like_dom_sf"/>
</dbReference>
<reference evidence="16" key="1">
    <citation type="submission" date="2021-01" db="EMBL/GenBank/DDBJ databases">
        <title>Caligus Genome Assembly.</title>
        <authorList>
            <person name="Gallardo-Escarate C."/>
        </authorList>
    </citation>
    <scope>NUCLEOTIDE SEQUENCE [LARGE SCALE GENOMIC DNA]</scope>
</reference>
<dbReference type="SUPFAM" id="SSF56112">
    <property type="entry name" value="Protein kinase-like (PK-like)"/>
    <property type="match status" value="1"/>
</dbReference>
<evidence type="ECO:0000256" key="4">
    <source>
        <dbReference type="ARBA" id="ARBA00022527"/>
    </source>
</evidence>
<keyword evidence="16" id="KW-1185">Reference proteome</keyword>
<evidence type="ECO:0000259" key="14">
    <source>
        <dbReference type="PROSITE" id="PS50011"/>
    </source>
</evidence>
<dbReference type="OrthoDB" id="69842at2759"/>
<gene>
    <name evidence="15" type="ORF">FKW44_012124</name>
</gene>
<comment type="similarity">
    <text evidence="2">Belongs to the protein kinase superfamily. TKL Ser/Thr protein kinase family. TGFB receptor subfamily.</text>
</comment>
<keyword evidence="8" id="KW-0547">Nucleotide-binding</keyword>
<dbReference type="AlphaFoldDB" id="A0A7T8HJA3"/>
<dbReference type="PANTHER" id="PTHR23255:SF71">
    <property type="entry name" value="RECEPTOR PROTEIN SERINE_THREONINE KINASE"/>
    <property type="match status" value="1"/>
</dbReference>
<dbReference type="GO" id="GO:0005886">
    <property type="term" value="C:plasma membrane"/>
    <property type="evidence" value="ECO:0007669"/>
    <property type="project" value="TreeGrafter"/>
</dbReference>
<evidence type="ECO:0000256" key="7">
    <source>
        <dbReference type="ARBA" id="ARBA00022729"/>
    </source>
</evidence>
<organism evidence="15 16">
    <name type="scientific">Caligus rogercresseyi</name>
    <name type="common">Sea louse</name>
    <dbReference type="NCBI Taxonomy" id="217165"/>
    <lineage>
        <taxon>Eukaryota</taxon>
        <taxon>Metazoa</taxon>
        <taxon>Ecdysozoa</taxon>
        <taxon>Arthropoda</taxon>
        <taxon>Crustacea</taxon>
        <taxon>Multicrustacea</taxon>
        <taxon>Hexanauplia</taxon>
        <taxon>Copepoda</taxon>
        <taxon>Siphonostomatoida</taxon>
        <taxon>Caligidae</taxon>
        <taxon>Caligus</taxon>
    </lineage>
</organism>
<dbReference type="GO" id="GO:0043235">
    <property type="term" value="C:receptor complex"/>
    <property type="evidence" value="ECO:0007669"/>
    <property type="project" value="TreeGrafter"/>
</dbReference>
<evidence type="ECO:0000256" key="5">
    <source>
        <dbReference type="ARBA" id="ARBA00022679"/>
    </source>
</evidence>
<evidence type="ECO:0000313" key="15">
    <source>
        <dbReference type="EMBL" id="QQP50947.1"/>
    </source>
</evidence>
<keyword evidence="12" id="KW-0472">Membrane</keyword>
<dbReference type="PROSITE" id="PS00108">
    <property type="entry name" value="PROTEIN_KINASE_ST"/>
    <property type="match status" value="1"/>
</dbReference>
<evidence type="ECO:0000256" key="10">
    <source>
        <dbReference type="ARBA" id="ARBA00022840"/>
    </source>
</evidence>
<evidence type="ECO:0000256" key="11">
    <source>
        <dbReference type="ARBA" id="ARBA00022989"/>
    </source>
</evidence>
<keyword evidence="9 15" id="KW-0418">Kinase</keyword>
<evidence type="ECO:0000256" key="3">
    <source>
        <dbReference type="ARBA" id="ARBA00012401"/>
    </source>
</evidence>
<dbReference type="PROSITE" id="PS50011">
    <property type="entry name" value="PROTEIN_KINASE_DOM"/>
    <property type="match status" value="1"/>
</dbReference>
<dbReference type="InterPro" id="IPR000719">
    <property type="entry name" value="Prot_kinase_dom"/>
</dbReference>
<dbReference type="GO" id="GO:0004675">
    <property type="term" value="F:transmembrane receptor protein serine/threonine kinase activity"/>
    <property type="evidence" value="ECO:0007669"/>
    <property type="project" value="UniProtKB-EC"/>
</dbReference>
<dbReference type="Gene3D" id="1.10.510.10">
    <property type="entry name" value="Transferase(Phosphotransferase) domain 1"/>
    <property type="match status" value="2"/>
</dbReference>
<evidence type="ECO:0000256" key="1">
    <source>
        <dbReference type="ARBA" id="ARBA00004479"/>
    </source>
</evidence>
<proteinExistence type="inferred from homology"/>
<sequence length="242" mass="27474">EKSWFREVEIYQTVMLRHENILGFIAADNKDNGTWTQLWLVTEFMENGSLYDFLNHIKVLETPLMIRMASSIVTGLNHLHLEIMGTQGKPAIAHRDLKSKNILVKANGVCALGDLGLAVKLDPSTGQVDIPQRRADVYALGLVLWEIVYRARGFSGSICTEYEPPYFDHVGQDPSLEEMKRVVCVENARPALPNIWSTDPVTDTMSKIMHECWYPLPASRLPHYASERLSLPSKPMTWPPQR</sequence>
<dbReference type="SMART" id="SM00220">
    <property type="entry name" value="S_TKc"/>
    <property type="match status" value="1"/>
</dbReference>
<keyword evidence="4" id="KW-0723">Serine/threonine-protein kinase</keyword>
<evidence type="ECO:0000256" key="2">
    <source>
        <dbReference type="ARBA" id="ARBA00009605"/>
    </source>
</evidence>
<evidence type="ECO:0000256" key="6">
    <source>
        <dbReference type="ARBA" id="ARBA00022692"/>
    </source>
</evidence>
<feature type="non-terminal residue" evidence="15">
    <location>
        <position position="242"/>
    </location>
</feature>
<evidence type="ECO:0000256" key="12">
    <source>
        <dbReference type="ARBA" id="ARBA00023136"/>
    </source>
</evidence>
<dbReference type="InterPro" id="IPR008271">
    <property type="entry name" value="Ser/Thr_kinase_AS"/>
</dbReference>
<keyword evidence="10" id="KW-0067">ATP-binding</keyword>
<dbReference type="GO" id="GO:0005524">
    <property type="term" value="F:ATP binding"/>
    <property type="evidence" value="ECO:0007669"/>
    <property type="project" value="UniProtKB-KW"/>
</dbReference>
<keyword evidence="13 15" id="KW-0675">Receptor</keyword>
<evidence type="ECO:0000256" key="13">
    <source>
        <dbReference type="ARBA" id="ARBA00023170"/>
    </source>
</evidence>
<dbReference type="Gene3D" id="3.30.200.20">
    <property type="entry name" value="Phosphorylase Kinase, domain 1"/>
    <property type="match status" value="1"/>
</dbReference>
<dbReference type="GO" id="GO:0071363">
    <property type="term" value="P:cellular response to growth factor stimulus"/>
    <property type="evidence" value="ECO:0007669"/>
    <property type="project" value="TreeGrafter"/>
</dbReference>
<keyword evidence="11" id="KW-1133">Transmembrane helix</keyword>
<keyword evidence="7" id="KW-0732">Signal</keyword>
<dbReference type="EC" id="2.7.11.30" evidence="3"/>